<comment type="caution">
    <text evidence="1">The sequence shown here is derived from an EMBL/GenBank/DDBJ whole genome shotgun (WGS) entry which is preliminary data.</text>
</comment>
<dbReference type="AlphaFoldDB" id="A0AAW2G0D6"/>
<reference evidence="1 2" key="1">
    <citation type="submission" date="2023-03" db="EMBL/GenBank/DDBJ databases">
        <title>High recombination rates correlate with genetic variation in Cardiocondyla obscurior ants.</title>
        <authorList>
            <person name="Errbii M."/>
        </authorList>
    </citation>
    <scope>NUCLEOTIDE SEQUENCE [LARGE SCALE GENOMIC DNA]</scope>
    <source>
        <strain evidence="1">Alpha-2009</strain>
        <tissue evidence="1">Whole body</tissue>
    </source>
</reference>
<organism evidence="1 2">
    <name type="scientific">Cardiocondyla obscurior</name>
    <dbReference type="NCBI Taxonomy" id="286306"/>
    <lineage>
        <taxon>Eukaryota</taxon>
        <taxon>Metazoa</taxon>
        <taxon>Ecdysozoa</taxon>
        <taxon>Arthropoda</taxon>
        <taxon>Hexapoda</taxon>
        <taxon>Insecta</taxon>
        <taxon>Pterygota</taxon>
        <taxon>Neoptera</taxon>
        <taxon>Endopterygota</taxon>
        <taxon>Hymenoptera</taxon>
        <taxon>Apocrita</taxon>
        <taxon>Aculeata</taxon>
        <taxon>Formicoidea</taxon>
        <taxon>Formicidae</taxon>
        <taxon>Myrmicinae</taxon>
        <taxon>Cardiocondyla</taxon>
    </lineage>
</organism>
<dbReference type="EMBL" id="JADYXP020000007">
    <property type="protein sequence ID" value="KAL0120865.1"/>
    <property type="molecule type" value="Genomic_DNA"/>
</dbReference>
<keyword evidence="2" id="KW-1185">Reference proteome</keyword>
<proteinExistence type="predicted"/>
<evidence type="ECO:0000313" key="1">
    <source>
        <dbReference type="EMBL" id="KAL0120865.1"/>
    </source>
</evidence>
<sequence>MNRLIATCTSTRLSAQLRKNVGYAVSTRLRNGHRRGICVCPASPWGLDEPRCPSQYTANVYPSTFNHANTGCDLNYGSWTMYRLTAT</sequence>
<evidence type="ECO:0000313" key="2">
    <source>
        <dbReference type="Proteomes" id="UP001430953"/>
    </source>
</evidence>
<name>A0AAW2G0D6_9HYME</name>
<accession>A0AAW2G0D6</accession>
<gene>
    <name evidence="1" type="ORF">PUN28_008504</name>
</gene>
<dbReference type="Proteomes" id="UP001430953">
    <property type="component" value="Unassembled WGS sequence"/>
</dbReference>
<protein>
    <submittedName>
        <fullName evidence="1">Uncharacterized protein</fullName>
    </submittedName>
</protein>